<gene>
    <name evidence="1" type="ORF">RUN1744_v1_1090031</name>
    <name evidence="2" type="ORF">TO10_v1_140015</name>
</gene>
<dbReference type="EMBL" id="LN899827">
    <property type="protein sequence ID" value="CUV44221.1"/>
    <property type="molecule type" value="Genomic_DNA"/>
</dbReference>
<proteinExistence type="predicted"/>
<reference evidence="2" key="1">
    <citation type="submission" date="2015-10" db="EMBL/GenBank/DDBJ databases">
        <authorList>
            <person name="Gilbert D.G."/>
        </authorList>
    </citation>
    <scope>NUCLEOTIDE SEQUENCE</scope>
    <source>
        <strain evidence="2">Phyl III-seqv23</strain>
    </source>
</reference>
<protein>
    <submittedName>
        <fullName evidence="2">Putative exported lipoprotein, hypersensitivity response secretion (Partial protein hrcV)</fullName>
    </submittedName>
</protein>
<organism evidence="2">
    <name type="scientific">Ralstonia solanacearum</name>
    <name type="common">Pseudomonas solanacearum</name>
    <dbReference type="NCBI Taxonomy" id="305"/>
    <lineage>
        <taxon>Bacteria</taxon>
        <taxon>Pseudomonadati</taxon>
        <taxon>Pseudomonadota</taxon>
        <taxon>Betaproteobacteria</taxon>
        <taxon>Burkholderiales</taxon>
        <taxon>Burkholderiaceae</taxon>
        <taxon>Ralstonia</taxon>
        <taxon>Ralstonia solanacearum species complex</taxon>
    </lineage>
</organism>
<evidence type="ECO:0000313" key="2">
    <source>
        <dbReference type="EMBL" id="CUV44221.1"/>
    </source>
</evidence>
<name>A0A0K1ZQ37_RALSL</name>
<sequence length="186" mass="20276">MTMTKRIWSGIVMALCMALCTGCKPSQMQAAKASEEKEIGLKVQVLNYMDEGLGVVYVNGVWAGSMSSHAGGHSIAGAIGLPAKWHPGLTVEVEWRDNTLWEKDPNGLYKTQVQVEPYDIKYDGYLWLAFFPGNKVRALPSSTSPGFPGFPDGLKYPAVVCQADPACAAEFYPERAPHPSQDHKNG</sequence>
<dbReference type="AlphaFoldDB" id="A0A0K1ZQ37"/>
<dbReference type="InterPro" id="IPR021733">
    <property type="entry name" value="DUF3304"/>
</dbReference>
<keyword evidence="2" id="KW-0449">Lipoprotein</keyword>
<accession>A0A0K1ZQ37</accession>
<dbReference type="PATRIC" id="fig|305.107.peg.1440"/>
<evidence type="ECO:0000313" key="1">
    <source>
        <dbReference type="EMBL" id="CUV25765.1"/>
    </source>
</evidence>
<dbReference type="Pfam" id="PF11745">
    <property type="entry name" value="DUF3304"/>
    <property type="match status" value="1"/>
</dbReference>
<dbReference type="EMBL" id="LN899823">
    <property type="protein sequence ID" value="CUV25765.1"/>
    <property type="molecule type" value="Genomic_DNA"/>
</dbReference>